<accession>A0A1W2TL39</accession>
<dbReference type="GO" id="GO:0016301">
    <property type="term" value="F:kinase activity"/>
    <property type="evidence" value="ECO:0007669"/>
    <property type="project" value="UniProtKB-KW"/>
</dbReference>
<dbReference type="Proteomes" id="UP000054516">
    <property type="component" value="Unassembled WGS sequence"/>
</dbReference>
<keyword evidence="3" id="KW-1185">Reference proteome</keyword>
<dbReference type="AlphaFoldDB" id="A0A1W2TL39"/>
<dbReference type="EMBL" id="DF977479">
    <property type="protein sequence ID" value="GAP89008.2"/>
    <property type="molecule type" value="Genomic_DNA"/>
</dbReference>
<organism evidence="2">
    <name type="scientific">Rosellinia necatrix</name>
    <name type="common">White root-rot fungus</name>
    <dbReference type="NCBI Taxonomy" id="77044"/>
    <lineage>
        <taxon>Eukaryota</taxon>
        <taxon>Fungi</taxon>
        <taxon>Dikarya</taxon>
        <taxon>Ascomycota</taxon>
        <taxon>Pezizomycotina</taxon>
        <taxon>Sordariomycetes</taxon>
        <taxon>Xylariomycetidae</taxon>
        <taxon>Xylariales</taxon>
        <taxon>Xylariaceae</taxon>
        <taxon>Rosellinia</taxon>
    </lineage>
</organism>
<evidence type="ECO:0000256" key="1">
    <source>
        <dbReference type="SAM" id="MobiDB-lite"/>
    </source>
</evidence>
<proteinExistence type="predicted"/>
<dbReference type="OrthoDB" id="4765118at2759"/>
<gene>
    <name evidence="2" type="ORF">SAMD00023353_3400890</name>
</gene>
<name>A0A1W2TL39_ROSNE</name>
<sequence length="421" mass="47417">MATSEGAKAEQRRLGLEVATYFTSTLKYNFVGFAGIGRHGGALILRERATTTEGEASGQGQEQGQWKGEVEGRTLVIKYSHGRLASARDASDADEDLRNEHRVLTRLRGAEHIVQLVPMADCSLRIPGMSDGEGTYGRGGEGEGEGEVTDRGRRCPTFALEYLPGGTITKFRMRVRRHTKLTWLPSRLLWRIWLCMVRQCVAMAFPPDIPEERYVAGNLTRETLKPRPYTNLTQNSAHADNFMFGLESQIPGLEHEPKLPVLKLIDFGRGKIESERRSLRHLPNNPDEFGSRLNLFNASWVMMKVCCINIRENKPFDLVRPAVTYRWDGPEPGEMQTLAPAIFREHPTVDPQLRTLLVRLMPEYLSNTLPLEDVLRETATAVANKGEDDPTLYTPAGRELPIIESDDFIKELIQKVVYNAD</sequence>
<keyword evidence="2" id="KW-0418">Kinase</keyword>
<feature type="region of interest" description="Disordered" evidence="1">
    <location>
        <begin position="132"/>
        <end position="151"/>
    </location>
</feature>
<evidence type="ECO:0000313" key="3">
    <source>
        <dbReference type="Proteomes" id="UP000054516"/>
    </source>
</evidence>
<protein>
    <submittedName>
        <fullName evidence="2">Putative serine threonine protein kinase protein</fullName>
    </submittedName>
</protein>
<reference evidence="2" key="1">
    <citation type="submission" date="2016-03" db="EMBL/GenBank/DDBJ databases">
        <title>Draft genome sequence of Rosellinia necatrix.</title>
        <authorList>
            <person name="Kanematsu S."/>
        </authorList>
    </citation>
    <scope>NUCLEOTIDE SEQUENCE [LARGE SCALE GENOMIC DNA]</scope>
    <source>
        <strain evidence="2">W97</strain>
    </source>
</reference>
<evidence type="ECO:0000313" key="2">
    <source>
        <dbReference type="EMBL" id="GAP89008.2"/>
    </source>
</evidence>
<keyword evidence="2" id="KW-0808">Transferase</keyword>